<dbReference type="EMBL" id="BLXT01004368">
    <property type="protein sequence ID" value="GFO12022.1"/>
    <property type="molecule type" value="Genomic_DNA"/>
</dbReference>
<reference evidence="4 5" key="1">
    <citation type="journal article" date="2021" name="Elife">
        <title>Chloroplast acquisition without the gene transfer in kleptoplastic sea slugs, Plakobranchus ocellatus.</title>
        <authorList>
            <person name="Maeda T."/>
            <person name="Takahashi S."/>
            <person name="Yoshida T."/>
            <person name="Shimamura S."/>
            <person name="Takaki Y."/>
            <person name="Nagai Y."/>
            <person name="Toyoda A."/>
            <person name="Suzuki Y."/>
            <person name="Arimoto A."/>
            <person name="Ishii H."/>
            <person name="Satoh N."/>
            <person name="Nishiyama T."/>
            <person name="Hasebe M."/>
            <person name="Maruyama T."/>
            <person name="Minagawa J."/>
            <person name="Obokata J."/>
            <person name="Shigenobu S."/>
        </authorList>
    </citation>
    <scope>NUCLEOTIDE SEQUENCE [LARGE SCALE GENOMIC DNA]</scope>
</reference>
<keyword evidence="4" id="KW-0223">Dioxygenase</keyword>
<name>A0AAV4AXL4_9GAST</name>
<evidence type="ECO:0000313" key="4">
    <source>
        <dbReference type="EMBL" id="GFO12022.1"/>
    </source>
</evidence>
<evidence type="ECO:0000313" key="5">
    <source>
        <dbReference type="Proteomes" id="UP000735302"/>
    </source>
</evidence>
<dbReference type="Gene3D" id="3.30.2020.30">
    <property type="match status" value="1"/>
</dbReference>
<proteinExistence type="predicted"/>
<protein>
    <submittedName>
        <fullName evidence="4">Gamma-butyrobetaine dioxygenase</fullName>
    </submittedName>
</protein>
<evidence type="ECO:0000259" key="3">
    <source>
        <dbReference type="Pfam" id="PF06155"/>
    </source>
</evidence>
<evidence type="ECO:0000256" key="2">
    <source>
        <dbReference type="ARBA" id="ARBA00023004"/>
    </source>
</evidence>
<keyword evidence="4" id="KW-0560">Oxidoreductase</keyword>
<accession>A0AAV4AXL4</accession>
<organism evidence="4 5">
    <name type="scientific">Plakobranchus ocellatus</name>
    <dbReference type="NCBI Taxonomy" id="259542"/>
    <lineage>
        <taxon>Eukaryota</taxon>
        <taxon>Metazoa</taxon>
        <taxon>Spiralia</taxon>
        <taxon>Lophotrochozoa</taxon>
        <taxon>Mollusca</taxon>
        <taxon>Gastropoda</taxon>
        <taxon>Heterobranchia</taxon>
        <taxon>Euthyneura</taxon>
        <taxon>Panpulmonata</taxon>
        <taxon>Sacoglossa</taxon>
        <taxon>Placobranchoidea</taxon>
        <taxon>Plakobranchidae</taxon>
        <taxon>Plakobranchus</taxon>
    </lineage>
</organism>
<dbReference type="GO" id="GO:0051213">
    <property type="term" value="F:dioxygenase activity"/>
    <property type="evidence" value="ECO:0007669"/>
    <property type="project" value="UniProtKB-KW"/>
</dbReference>
<dbReference type="InterPro" id="IPR038492">
    <property type="entry name" value="GBBH-like_N_sf"/>
</dbReference>
<keyword evidence="1" id="KW-0479">Metal-binding</keyword>
<comment type="caution">
    <text evidence="4">The sequence shown here is derived from an EMBL/GenBank/DDBJ whole genome shotgun (WGS) entry which is preliminary data.</text>
</comment>
<keyword evidence="5" id="KW-1185">Reference proteome</keyword>
<dbReference type="InterPro" id="IPR010376">
    <property type="entry name" value="GBBH-like_N"/>
</dbReference>
<dbReference type="AlphaFoldDB" id="A0AAV4AXL4"/>
<sequence>MAAPSPSIDQSDLFVGQIFPSFESFETALKNYGSKSNTKFVKSNSRKSVLGVYEYISLVCKHGGRKRKSVSKGIRANHGKKCGCPVQVRAISALCPTSGQFVYRITKVILEHNHDVLAFSSNMKRVRLNHLKPKKANPVPTATAQVRSASWLAVEKMKMKNPGNQLIDHRSQMKSGQLFPYSSLAYQPGAEPAVASVTLNPGQTSCYIRWEDGFQSQFHSAWLRHNCHCDDCRHPTTQKLVDPTSVSCSLIMDNLEIKDTSLLVTWSAPTGDVHTGELPISFLRSHNYSRESILERRLSVQCKPATVCLPLIMFC</sequence>
<evidence type="ECO:0000256" key="1">
    <source>
        <dbReference type="ARBA" id="ARBA00022723"/>
    </source>
</evidence>
<gene>
    <name evidence="4" type="ORF">PoB_003852700</name>
</gene>
<feature type="domain" description="Gamma-butyrobetaine hydroxylase-like N-terminal" evidence="3">
    <location>
        <begin position="202"/>
        <end position="261"/>
    </location>
</feature>
<dbReference type="Pfam" id="PF06155">
    <property type="entry name" value="GBBH-like_N"/>
    <property type="match status" value="1"/>
</dbReference>
<dbReference type="Proteomes" id="UP000735302">
    <property type="component" value="Unassembled WGS sequence"/>
</dbReference>
<dbReference type="GO" id="GO:0046872">
    <property type="term" value="F:metal ion binding"/>
    <property type="evidence" value="ECO:0007669"/>
    <property type="project" value="UniProtKB-KW"/>
</dbReference>
<keyword evidence="2" id="KW-0408">Iron</keyword>